<dbReference type="CDD" id="cd02440">
    <property type="entry name" value="AdoMet_MTases"/>
    <property type="match status" value="1"/>
</dbReference>
<evidence type="ECO:0000259" key="5">
    <source>
        <dbReference type="PROSITE" id="PS50926"/>
    </source>
</evidence>
<organism evidence="6 7">
    <name type="scientific">Mailhella massiliensis</name>
    <dbReference type="NCBI Taxonomy" id="1903261"/>
    <lineage>
        <taxon>Bacteria</taxon>
        <taxon>Pseudomonadati</taxon>
        <taxon>Thermodesulfobacteriota</taxon>
        <taxon>Desulfovibrionia</taxon>
        <taxon>Desulfovibrionales</taxon>
        <taxon>Desulfovibrionaceae</taxon>
        <taxon>Mailhella</taxon>
    </lineage>
</organism>
<dbReference type="EC" id="2.1.1.190" evidence="6"/>
<evidence type="ECO:0000256" key="3">
    <source>
        <dbReference type="ARBA" id="ARBA00022691"/>
    </source>
</evidence>
<dbReference type="Pfam" id="PF01938">
    <property type="entry name" value="TRAM"/>
    <property type="match status" value="1"/>
</dbReference>
<feature type="binding site" evidence="4">
    <location>
        <position position="310"/>
    </location>
    <ligand>
        <name>S-adenosyl-L-methionine</name>
        <dbReference type="ChEBI" id="CHEBI:59789"/>
    </ligand>
</feature>
<feature type="binding site" evidence="4">
    <location>
        <position position="368"/>
    </location>
    <ligand>
        <name>S-adenosyl-L-methionine</name>
        <dbReference type="ChEBI" id="CHEBI:59789"/>
    </ligand>
</feature>
<keyword evidence="2 4" id="KW-0808">Transferase</keyword>
<feature type="active site" description="Nucleophile" evidence="4">
    <location>
        <position position="443"/>
    </location>
</feature>
<reference evidence="6" key="1">
    <citation type="journal article" date="2021" name="PeerJ">
        <title>Extensive microbial diversity within the chicken gut microbiome revealed by metagenomics and culture.</title>
        <authorList>
            <person name="Gilroy R."/>
            <person name="Ravi A."/>
            <person name="Getino M."/>
            <person name="Pursley I."/>
            <person name="Horton D.L."/>
            <person name="Alikhan N.F."/>
            <person name="Baker D."/>
            <person name="Gharbi K."/>
            <person name="Hall N."/>
            <person name="Watson M."/>
            <person name="Adriaenssens E.M."/>
            <person name="Foster-Nyarko E."/>
            <person name="Jarju S."/>
            <person name="Secka A."/>
            <person name="Antonio M."/>
            <person name="Oren A."/>
            <person name="Chaudhuri R.R."/>
            <person name="La Ragione R."/>
            <person name="Hildebrand F."/>
            <person name="Pallen M.J."/>
        </authorList>
    </citation>
    <scope>NUCLEOTIDE SEQUENCE</scope>
    <source>
        <strain evidence="6">ChiGjej2B2-19336</strain>
    </source>
</reference>
<dbReference type="PANTHER" id="PTHR11061">
    <property type="entry name" value="RNA M5U METHYLTRANSFERASE"/>
    <property type="match status" value="1"/>
</dbReference>
<protein>
    <submittedName>
        <fullName evidence="6">23S rRNA (Uracil(1939)-C(5))-methyltransferase RlmD</fullName>
        <ecNumber evidence="6">2.1.1.190</ecNumber>
    </submittedName>
</protein>
<dbReference type="GO" id="GO:0070475">
    <property type="term" value="P:rRNA base methylation"/>
    <property type="evidence" value="ECO:0007669"/>
    <property type="project" value="TreeGrafter"/>
</dbReference>
<dbReference type="PROSITE" id="PS50926">
    <property type="entry name" value="TRAM"/>
    <property type="match status" value="1"/>
</dbReference>
<reference evidence="6" key="2">
    <citation type="submission" date="2021-09" db="EMBL/GenBank/DDBJ databases">
        <authorList>
            <person name="Gilroy R."/>
        </authorList>
    </citation>
    <scope>NUCLEOTIDE SEQUENCE</scope>
    <source>
        <strain evidence="6">ChiGjej2B2-19336</strain>
    </source>
</reference>
<dbReference type="GO" id="GO:0070041">
    <property type="term" value="F:rRNA (uridine-C5-)-methyltransferase activity"/>
    <property type="evidence" value="ECO:0007669"/>
    <property type="project" value="TreeGrafter"/>
</dbReference>
<evidence type="ECO:0000313" key="7">
    <source>
        <dbReference type="Proteomes" id="UP000698963"/>
    </source>
</evidence>
<dbReference type="RefSeq" id="WP_304121152.1">
    <property type="nucleotide sequence ID" value="NZ_DYZA01000062.1"/>
</dbReference>
<dbReference type="InterPro" id="IPR030391">
    <property type="entry name" value="MeTrfase_TrmA_CS"/>
</dbReference>
<evidence type="ECO:0000256" key="4">
    <source>
        <dbReference type="PROSITE-ProRule" id="PRU01024"/>
    </source>
</evidence>
<dbReference type="EMBL" id="DYZA01000062">
    <property type="protein sequence ID" value="HJD96668.1"/>
    <property type="molecule type" value="Genomic_DNA"/>
</dbReference>
<dbReference type="InterPro" id="IPR002792">
    <property type="entry name" value="TRAM_dom"/>
</dbReference>
<dbReference type="AlphaFoldDB" id="A0A921AV20"/>
<dbReference type="Gene3D" id="2.40.50.140">
    <property type="entry name" value="Nucleic acid-binding proteins"/>
    <property type="match status" value="1"/>
</dbReference>
<dbReference type="PANTHER" id="PTHR11061:SF30">
    <property type="entry name" value="TRNA (URACIL(54)-C(5))-METHYLTRANSFERASE"/>
    <property type="match status" value="1"/>
</dbReference>
<dbReference type="Proteomes" id="UP000698963">
    <property type="component" value="Unassembled WGS sequence"/>
</dbReference>
<gene>
    <name evidence="6" type="primary">rlmD</name>
    <name evidence="6" type="ORF">K8W16_03360</name>
</gene>
<evidence type="ECO:0000313" key="6">
    <source>
        <dbReference type="EMBL" id="HJD96668.1"/>
    </source>
</evidence>
<dbReference type="SUPFAM" id="SSF53335">
    <property type="entry name" value="S-adenosyl-L-methionine-dependent methyltransferases"/>
    <property type="match status" value="1"/>
</dbReference>
<dbReference type="PROSITE" id="PS01231">
    <property type="entry name" value="TRMA_2"/>
    <property type="match status" value="1"/>
</dbReference>
<dbReference type="InterPro" id="IPR010280">
    <property type="entry name" value="U5_MeTrfase_fam"/>
</dbReference>
<dbReference type="InterPro" id="IPR012340">
    <property type="entry name" value="NA-bd_OB-fold"/>
</dbReference>
<feature type="binding site" evidence="4">
    <location>
        <position position="347"/>
    </location>
    <ligand>
        <name>S-adenosyl-L-methionine</name>
        <dbReference type="ChEBI" id="CHEBI:59789"/>
    </ligand>
</feature>
<name>A0A921AV20_9BACT</name>
<dbReference type="SUPFAM" id="SSF50249">
    <property type="entry name" value="Nucleic acid-binding proteins"/>
    <property type="match status" value="1"/>
</dbReference>
<evidence type="ECO:0000256" key="1">
    <source>
        <dbReference type="ARBA" id="ARBA00022603"/>
    </source>
</evidence>
<evidence type="ECO:0000256" key="2">
    <source>
        <dbReference type="ARBA" id="ARBA00022679"/>
    </source>
</evidence>
<proteinExistence type="inferred from homology"/>
<dbReference type="InterPro" id="IPR029063">
    <property type="entry name" value="SAM-dependent_MTases_sf"/>
</dbReference>
<keyword evidence="3 4" id="KW-0949">S-adenosyl-L-methionine</keyword>
<feature type="binding site" evidence="4">
    <location>
        <position position="416"/>
    </location>
    <ligand>
        <name>S-adenosyl-L-methionine</name>
        <dbReference type="ChEBI" id="CHEBI:59789"/>
    </ligand>
</feature>
<keyword evidence="1 4" id="KW-0489">Methyltransferase</keyword>
<comment type="caution">
    <text evidence="6">The sequence shown here is derived from an EMBL/GenBank/DDBJ whole genome shotgun (WGS) entry which is preliminary data.</text>
</comment>
<dbReference type="Pfam" id="PF05958">
    <property type="entry name" value="tRNA_U5-meth_tr"/>
    <property type="match status" value="1"/>
</dbReference>
<accession>A0A921AV20</accession>
<dbReference type="NCBIfam" id="TIGR00479">
    <property type="entry name" value="rumA"/>
    <property type="match status" value="1"/>
</dbReference>
<feature type="domain" description="TRAM" evidence="5">
    <location>
        <begin position="2"/>
        <end position="61"/>
    </location>
</feature>
<dbReference type="Gene3D" id="3.40.50.150">
    <property type="entry name" value="Vaccinia Virus protein VP39"/>
    <property type="match status" value="1"/>
</dbReference>
<sequence>MEYHTGDTLELELAGLSSDGRAVGRSVEGMTVFVRGGLPGQKVAARLTAVKKRMAEAEVEEILQRAREERPAPCVHAANCGGCPWQSLAYPLQLEWKRRIVQDSLQRIGRLALPEEIIMPVLSCGEEAQWTYRNKMEFAFAESREGKTLLGLRERSSHSVTEVTGCLLQSRRAMAVLQALRELCDKYRLHAASSQRGGRRPRHGSFSRSVRQNDILRFAVIREPLAGGCLVELITLPSPQENSTLRKLGQELLACPHGVTGFVHSIRRNESDVAYGEETAFTLGEAQLSETLHLQGREVAFRLDHNSFFQVNSRAAELLYNSAAKLASALFSAEEDRLWGESCWDIYCGAGGLALTMAPHFQHIFGLEAVAQAVELARENARIAGGETTFRFEAGDAATLERRFSRMGIPDLLVTDPPRAGMDERTVQAILRHRPPRVILVSCNPATLARDLALLAPAYHLRAVQPVDIFPQTPHVETVAALEVKSLL</sequence>
<dbReference type="Gene3D" id="2.40.50.1070">
    <property type="match status" value="1"/>
</dbReference>
<comment type="similarity">
    <text evidence="4">Belongs to the class I-like SAM-binding methyltransferase superfamily. RNA M5U methyltransferase family.</text>
</comment>
<dbReference type="PROSITE" id="PS51687">
    <property type="entry name" value="SAM_MT_RNA_M5U"/>
    <property type="match status" value="1"/>
</dbReference>